<sequence>MNNEFVEITDPQTGRLFYANIQTGECTWEKPIDRKVKLKNPDDSEWWELFDENHKLPYYYNTKTGETEWLRPSKGTVIPLISIQNSSIGKRVSVAIKRASTMNNFGTYHTNHPHEQNNDIIQLAEEDDAVYGTPPVSSSLNDLYGGPPKQNSNISHHHAPLQQQQRSFSEERSYQASSTSPRTSQKGRSSRVNKSSQPNSPNQISKSYSGSTSSISRGNAPSPSPMQFSTSLPVNTVFEEQPGRTSANSSSSPAKNKENMSTSVGEMYGSYPGYSNNNASQARSMDELPSIPQFNHQQGQVNANATALANAKKHGISEPTMNPEAAIKMNPFALKKHNSLNETTAIRNQEVRLSLPTALKKNIENFRIDGFAKKYFSEHRRGIFRRRVPLEKMLHYQKDALKSPLLVLNKNVQKEALKCFKLIQKIMGDRSPGKNNVDDIRALADIGILRGELRDEIYVQVCKQLTENPDGGHYGNSVFRGWQLLCVLSVAFPPSKNLEDYMKSFITQNFDSSYPLKSSLIPPGTIKPLNVLARHLYRKMEKICKFGPRGKPMTNAEVERTMEAPFKVSIFGETLEEVMKCQIELEAQQKTGRNRDVPKIMPFLADAILNLNGCKTEGIFRVPGDADGVTDLRCRIEKGDYDLTGITDPNIPSSLLKLWLRELAEPLIPVESYDTCIKVGSSENDEESYVEAMNIINSLPEINRKVVEYMIRFLKIVGDPNNVKATKMTYQNIAMVFAPNFLRCPSDNPAIIFENTKFEQAFLRTLLQN</sequence>
<dbReference type="InterPro" id="IPR036020">
    <property type="entry name" value="WW_dom_sf"/>
</dbReference>
<dbReference type="Pfam" id="PF00784">
    <property type="entry name" value="MyTH4"/>
    <property type="match status" value="1"/>
</dbReference>
<feature type="compositionally biased region" description="Low complexity" evidence="1">
    <location>
        <begin position="205"/>
        <end position="216"/>
    </location>
</feature>
<dbReference type="GO" id="GO:0005737">
    <property type="term" value="C:cytoplasm"/>
    <property type="evidence" value="ECO:0007669"/>
    <property type="project" value="TreeGrafter"/>
</dbReference>
<dbReference type="Pfam" id="PF00397">
    <property type="entry name" value="WW"/>
    <property type="match status" value="1"/>
</dbReference>
<accession>A0AAD5Y328</accession>
<dbReference type="SUPFAM" id="SSF51045">
    <property type="entry name" value="WW domain"/>
    <property type="match status" value="1"/>
</dbReference>
<dbReference type="FunFam" id="1.10.555.10:FF:000045">
    <property type="entry name" value="RhoGAP domain containing protein"/>
    <property type="match status" value="1"/>
</dbReference>
<evidence type="ECO:0000313" key="5">
    <source>
        <dbReference type="EMBL" id="KAJ3226773.1"/>
    </source>
</evidence>
<feature type="compositionally biased region" description="Polar residues" evidence="1">
    <location>
        <begin position="217"/>
        <end position="234"/>
    </location>
</feature>
<gene>
    <name evidence="5" type="ORF">HK099_004191</name>
</gene>
<evidence type="ECO:0000259" key="4">
    <source>
        <dbReference type="PROSITE" id="PS51016"/>
    </source>
</evidence>
<name>A0AAD5Y328_9FUNG</name>
<dbReference type="PANTHER" id="PTHR45876">
    <property type="entry name" value="FI04035P"/>
    <property type="match status" value="1"/>
</dbReference>
<evidence type="ECO:0000313" key="6">
    <source>
        <dbReference type="Proteomes" id="UP001211065"/>
    </source>
</evidence>
<evidence type="ECO:0000259" key="3">
    <source>
        <dbReference type="PROSITE" id="PS50238"/>
    </source>
</evidence>
<dbReference type="Pfam" id="PF00620">
    <property type="entry name" value="RhoGAP"/>
    <property type="match status" value="1"/>
</dbReference>
<dbReference type="Proteomes" id="UP001211065">
    <property type="component" value="Unassembled WGS sequence"/>
</dbReference>
<dbReference type="GO" id="GO:0007165">
    <property type="term" value="P:signal transduction"/>
    <property type="evidence" value="ECO:0007669"/>
    <property type="project" value="InterPro"/>
</dbReference>
<dbReference type="SUPFAM" id="SSF48350">
    <property type="entry name" value="GTPase activation domain, GAP"/>
    <property type="match status" value="1"/>
</dbReference>
<organism evidence="5 6">
    <name type="scientific">Clydaea vesicula</name>
    <dbReference type="NCBI Taxonomy" id="447962"/>
    <lineage>
        <taxon>Eukaryota</taxon>
        <taxon>Fungi</taxon>
        <taxon>Fungi incertae sedis</taxon>
        <taxon>Chytridiomycota</taxon>
        <taxon>Chytridiomycota incertae sedis</taxon>
        <taxon>Chytridiomycetes</taxon>
        <taxon>Lobulomycetales</taxon>
        <taxon>Lobulomycetaceae</taxon>
        <taxon>Clydaea</taxon>
    </lineage>
</organism>
<dbReference type="GO" id="GO:0005856">
    <property type="term" value="C:cytoskeleton"/>
    <property type="evidence" value="ECO:0007669"/>
    <property type="project" value="InterPro"/>
</dbReference>
<dbReference type="Gene3D" id="1.25.40.530">
    <property type="entry name" value="MyTH4 domain"/>
    <property type="match status" value="1"/>
</dbReference>
<dbReference type="AlphaFoldDB" id="A0AAD5Y328"/>
<feature type="domain" description="MyTH4" evidence="4">
    <location>
        <begin position="396"/>
        <end position="562"/>
    </location>
</feature>
<dbReference type="PROSITE" id="PS50238">
    <property type="entry name" value="RHOGAP"/>
    <property type="match status" value="1"/>
</dbReference>
<dbReference type="PROSITE" id="PS50020">
    <property type="entry name" value="WW_DOMAIN_2"/>
    <property type="match status" value="1"/>
</dbReference>
<comment type="caution">
    <text evidence="5">The sequence shown here is derived from an EMBL/GenBank/DDBJ whole genome shotgun (WGS) entry which is preliminary data.</text>
</comment>
<dbReference type="Gene3D" id="1.10.555.10">
    <property type="entry name" value="Rho GTPase activation protein"/>
    <property type="match status" value="1"/>
</dbReference>
<dbReference type="InterPro" id="IPR000857">
    <property type="entry name" value="MyTH4_dom"/>
</dbReference>
<feature type="domain" description="WW" evidence="2">
    <location>
        <begin position="40"/>
        <end position="74"/>
    </location>
</feature>
<protein>
    <recommendedName>
        <fullName evidence="7">RhoGAP-domain-containing protein</fullName>
    </recommendedName>
</protein>
<evidence type="ECO:0008006" key="7">
    <source>
        <dbReference type="Google" id="ProtNLM"/>
    </source>
</evidence>
<dbReference type="PANTHER" id="PTHR45876:SF8">
    <property type="entry name" value="FI04035P"/>
    <property type="match status" value="1"/>
</dbReference>
<dbReference type="GO" id="GO:0005096">
    <property type="term" value="F:GTPase activator activity"/>
    <property type="evidence" value="ECO:0007669"/>
    <property type="project" value="TreeGrafter"/>
</dbReference>
<feature type="domain" description="Rho-GAP" evidence="3">
    <location>
        <begin position="583"/>
        <end position="769"/>
    </location>
</feature>
<dbReference type="InterPro" id="IPR008936">
    <property type="entry name" value="Rho_GTPase_activation_prot"/>
</dbReference>
<dbReference type="SMART" id="SM00324">
    <property type="entry name" value="RhoGAP"/>
    <property type="match status" value="1"/>
</dbReference>
<evidence type="ECO:0000256" key="1">
    <source>
        <dbReference type="SAM" id="MobiDB-lite"/>
    </source>
</evidence>
<dbReference type="Gene3D" id="2.20.70.10">
    <property type="match status" value="2"/>
</dbReference>
<dbReference type="InterPro" id="IPR001202">
    <property type="entry name" value="WW_dom"/>
</dbReference>
<evidence type="ECO:0000259" key="2">
    <source>
        <dbReference type="PROSITE" id="PS50020"/>
    </source>
</evidence>
<feature type="region of interest" description="Disordered" evidence="1">
    <location>
        <begin position="130"/>
        <end position="284"/>
    </location>
</feature>
<feature type="compositionally biased region" description="Polar residues" evidence="1">
    <location>
        <begin position="174"/>
        <end position="204"/>
    </location>
</feature>
<reference evidence="5" key="1">
    <citation type="submission" date="2020-05" db="EMBL/GenBank/DDBJ databases">
        <title>Phylogenomic resolution of chytrid fungi.</title>
        <authorList>
            <person name="Stajich J.E."/>
            <person name="Amses K."/>
            <person name="Simmons R."/>
            <person name="Seto K."/>
            <person name="Myers J."/>
            <person name="Bonds A."/>
            <person name="Quandt C.A."/>
            <person name="Barry K."/>
            <person name="Liu P."/>
            <person name="Grigoriev I."/>
            <person name="Longcore J.E."/>
            <person name="James T.Y."/>
        </authorList>
    </citation>
    <scope>NUCLEOTIDE SEQUENCE</scope>
    <source>
        <strain evidence="5">JEL0476</strain>
    </source>
</reference>
<dbReference type="SMART" id="SM00456">
    <property type="entry name" value="WW"/>
    <property type="match status" value="2"/>
</dbReference>
<dbReference type="InterPro" id="IPR000198">
    <property type="entry name" value="RhoGAP_dom"/>
</dbReference>
<proteinExistence type="predicted"/>
<dbReference type="EMBL" id="JADGJW010000029">
    <property type="protein sequence ID" value="KAJ3226773.1"/>
    <property type="molecule type" value="Genomic_DNA"/>
</dbReference>
<dbReference type="CDD" id="cd00201">
    <property type="entry name" value="WW"/>
    <property type="match status" value="2"/>
</dbReference>
<dbReference type="PROSITE" id="PS51016">
    <property type="entry name" value="MYTH4"/>
    <property type="match status" value="1"/>
</dbReference>
<feature type="compositionally biased region" description="Polar residues" evidence="1">
    <location>
        <begin position="273"/>
        <end position="283"/>
    </location>
</feature>
<keyword evidence="6" id="KW-1185">Reference proteome</keyword>
<dbReference type="InterPro" id="IPR038185">
    <property type="entry name" value="MyTH4_dom_sf"/>
</dbReference>
<dbReference type="SMART" id="SM00139">
    <property type="entry name" value="MyTH4"/>
    <property type="match status" value="1"/>
</dbReference>